<feature type="compositionally biased region" description="Basic and acidic residues" evidence="1">
    <location>
        <begin position="64"/>
        <end position="76"/>
    </location>
</feature>
<dbReference type="GO" id="GO:0003682">
    <property type="term" value="F:chromatin binding"/>
    <property type="evidence" value="ECO:0007669"/>
    <property type="project" value="TreeGrafter"/>
</dbReference>
<feature type="region of interest" description="Disordered" evidence="1">
    <location>
        <begin position="59"/>
        <end position="79"/>
    </location>
</feature>
<evidence type="ECO:0000259" key="2">
    <source>
        <dbReference type="PROSITE" id="PS50280"/>
    </source>
</evidence>
<feature type="region of interest" description="Disordered" evidence="1">
    <location>
        <begin position="203"/>
        <end position="233"/>
    </location>
</feature>
<dbReference type="GO" id="GO:0005634">
    <property type="term" value="C:nucleus"/>
    <property type="evidence" value="ECO:0007669"/>
    <property type="project" value="TreeGrafter"/>
</dbReference>
<proteinExistence type="predicted"/>
<organism evidence="3 4">
    <name type="scientific">Trifolium subterraneum</name>
    <name type="common">Subterranean clover</name>
    <dbReference type="NCBI Taxonomy" id="3900"/>
    <lineage>
        <taxon>Eukaryota</taxon>
        <taxon>Viridiplantae</taxon>
        <taxon>Streptophyta</taxon>
        <taxon>Embryophyta</taxon>
        <taxon>Tracheophyta</taxon>
        <taxon>Spermatophyta</taxon>
        <taxon>Magnoliopsida</taxon>
        <taxon>eudicotyledons</taxon>
        <taxon>Gunneridae</taxon>
        <taxon>Pentapetalae</taxon>
        <taxon>rosids</taxon>
        <taxon>fabids</taxon>
        <taxon>Fabales</taxon>
        <taxon>Fabaceae</taxon>
        <taxon>Papilionoideae</taxon>
        <taxon>50 kb inversion clade</taxon>
        <taxon>NPAAA clade</taxon>
        <taxon>Hologalegina</taxon>
        <taxon>IRL clade</taxon>
        <taxon>Trifolieae</taxon>
        <taxon>Trifolium</taxon>
    </lineage>
</organism>
<sequence>MVFLAAPSGNKTCIMSHDHNLMAFEEHGLNEEVLNVVSKYVEGTNVEIQERYKSIRENNIGRLDQQHSKSSGEHESPMSMNLEKNLSDALDSLDNLFCRRCLIFDCRLHGCSQPLTYPSEKKTVWSEPEGDRKPCGDQCYLQLKVVKSLSKDSTPGSFQDKKTTIVEEADGILAPSSSGEPGNKSTTLPTRVDCHGYLNLNDPVSDNLGKRKVTKQSDTAQCDSRLPPDSQNSCKKLKRISDVVTLISDNSKNLNLGACDENKHIDTCEILDKSVEHTSNKPIAPSSTCHNENDKGVVDGSKAVTNETELKNSLSSMEEQIDGMLGFSYWKPLEKELYLKGVEMFGRNSCLIARNLLSGLKTCMEISSYMHDGGVSMPYRSIISASSIMNDSGKIDTECTDQDMPSRSRLLRKRGKTRKFKYSWKSAGHPTIWKRIADGKNQSCKQYTPCGCQSMCGKECSCLSNGTCCEKYCGKLWGYGWNFDEVGLDRWPIVQKAAKTGSEDAIVPRVNAEVDNVHALLLDVNVIQMSVETVGCGDGTLGEPPRRGQSQCGNMRLLLRQQQRIILGKSDVAGWGAFLKNPVNKNDYLGEYTGELISHREADKRGKIYDRANSSFLFDLNEQYVLDAYRKGDKLKFANHSSNPNCYAKVILVAGDHRVGIFAKEHIDASEELFYDYCYGPDQAPPWARKPEGSKRDESAVPQGRAKKHQSH</sequence>
<dbReference type="PROSITE" id="PS50280">
    <property type="entry name" value="SET"/>
    <property type="match status" value="1"/>
</dbReference>
<dbReference type="Gene3D" id="2.170.270.10">
    <property type="entry name" value="SET domain"/>
    <property type="match status" value="1"/>
</dbReference>
<dbReference type="InterPro" id="IPR058609">
    <property type="entry name" value="HTH_CLF-like"/>
</dbReference>
<dbReference type="GO" id="GO:0031507">
    <property type="term" value="P:heterochromatin formation"/>
    <property type="evidence" value="ECO:0007669"/>
    <property type="project" value="TreeGrafter"/>
</dbReference>
<gene>
    <name evidence="3" type="ORF">TSUD_36150</name>
</gene>
<dbReference type="PANTHER" id="PTHR45747:SF14">
    <property type="entry name" value="HISTONE-LYSINE N-METHYLTRANSFERASE EZA1"/>
    <property type="match status" value="1"/>
</dbReference>
<dbReference type="OrthoDB" id="6141102at2759"/>
<dbReference type="SUPFAM" id="SSF82199">
    <property type="entry name" value="SET domain"/>
    <property type="match status" value="1"/>
</dbReference>
<evidence type="ECO:0000313" key="3">
    <source>
        <dbReference type="EMBL" id="GAU43265.1"/>
    </source>
</evidence>
<dbReference type="AlphaFoldDB" id="A0A2Z6P562"/>
<dbReference type="GO" id="GO:0046976">
    <property type="term" value="F:histone H3K27 methyltransferase activity"/>
    <property type="evidence" value="ECO:0007669"/>
    <property type="project" value="TreeGrafter"/>
</dbReference>
<name>A0A2Z6P562_TRISU</name>
<keyword evidence="4" id="KW-1185">Reference proteome</keyword>
<dbReference type="Proteomes" id="UP000242715">
    <property type="component" value="Unassembled WGS sequence"/>
</dbReference>
<dbReference type="CDD" id="cd10519">
    <property type="entry name" value="SET_EZH"/>
    <property type="match status" value="1"/>
</dbReference>
<dbReference type="SMART" id="SM00317">
    <property type="entry name" value="SET"/>
    <property type="match status" value="1"/>
</dbReference>
<dbReference type="InterPro" id="IPR045318">
    <property type="entry name" value="EZH1/2-like"/>
</dbReference>
<protein>
    <recommendedName>
        <fullName evidence="2">SET domain-containing protein</fullName>
    </recommendedName>
</protein>
<evidence type="ECO:0000313" key="4">
    <source>
        <dbReference type="Proteomes" id="UP000242715"/>
    </source>
</evidence>
<feature type="region of interest" description="Disordered" evidence="1">
    <location>
        <begin position="684"/>
        <end position="712"/>
    </location>
</feature>
<feature type="domain" description="SET" evidence="2">
    <location>
        <begin position="563"/>
        <end position="678"/>
    </location>
</feature>
<evidence type="ECO:0000256" key="1">
    <source>
        <dbReference type="SAM" id="MobiDB-lite"/>
    </source>
</evidence>
<dbReference type="Pfam" id="PF00856">
    <property type="entry name" value="SET"/>
    <property type="match status" value="1"/>
</dbReference>
<dbReference type="EMBL" id="DF973964">
    <property type="protein sequence ID" value="GAU43265.1"/>
    <property type="molecule type" value="Genomic_DNA"/>
</dbReference>
<dbReference type="PANTHER" id="PTHR45747">
    <property type="entry name" value="HISTONE-LYSINE N-METHYLTRANSFERASE E(Z)"/>
    <property type="match status" value="1"/>
</dbReference>
<accession>A0A2Z6P562</accession>
<feature type="compositionally biased region" description="Basic and acidic residues" evidence="1">
    <location>
        <begin position="689"/>
        <end position="699"/>
    </location>
</feature>
<dbReference type="InterPro" id="IPR001214">
    <property type="entry name" value="SET_dom"/>
</dbReference>
<reference evidence="4" key="1">
    <citation type="journal article" date="2017" name="Front. Plant Sci.">
        <title>Climate Clever Clovers: New Paradigm to Reduce the Environmental Footprint of Ruminants by Breeding Low Methanogenic Forages Utilizing Haplotype Variation.</title>
        <authorList>
            <person name="Kaur P."/>
            <person name="Appels R."/>
            <person name="Bayer P.E."/>
            <person name="Keeble-Gagnere G."/>
            <person name="Wang J."/>
            <person name="Hirakawa H."/>
            <person name="Shirasawa K."/>
            <person name="Vercoe P."/>
            <person name="Stefanova K."/>
            <person name="Durmic Z."/>
            <person name="Nichols P."/>
            <person name="Revell C."/>
            <person name="Isobe S.N."/>
            <person name="Edwards D."/>
            <person name="Erskine W."/>
        </authorList>
    </citation>
    <scope>NUCLEOTIDE SEQUENCE [LARGE SCALE GENOMIC DNA]</scope>
    <source>
        <strain evidence="4">cv. Daliak</strain>
    </source>
</reference>
<dbReference type="InterPro" id="IPR046341">
    <property type="entry name" value="SET_dom_sf"/>
</dbReference>
<dbReference type="Pfam" id="PF25996">
    <property type="entry name" value="HTH_CLF_N"/>
    <property type="match status" value="1"/>
</dbReference>